<dbReference type="GO" id="GO:0016829">
    <property type="term" value="F:lyase activity"/>
    <property type="evidence" value="ECO:0007669"/>
    <property type="project" value="UniProtKB-KW"/>
</dbReference>
<dbReference type="PANTHER" id="PTHR43118:SF1">
    <property type="entry name" value="RHAMNOGALACTURONAN LYASE (EUROFUNG)"/>
    <property type="match status" value="1"/>
</dbReference>
<proteinExistence type="predicted"/>
<comment type="caution">
    <text evidence="1">The sequence shown here is derived from an EMBL/GenBank/DDBJ whole genome shotgun (WGS) entry which is preliminary data.</text>
</comment>
<dbReference type="SUPFAM" id="SSF69318">
    <property type="entry name" value="Integrin alpha N-terminal domain"/>
    <property type="match status" value="1"/>
</dbReference>
<dbReference type="RefSeq" id="WP_138293881.1">
    <property type="nucleotide sequence ID" value="NZ_CAKJYT010000018.1"/>
</dbReference>
<dbReference type="Gene3D" id="2.130.10.10">
    <property type="entry name" value="YVTN repeat-like/Quinoprotein amine dehydrogenase"/>
    <property type="match status" value="1"/>
</dbReference>
<protein>
    <submittedName>
        <fullName evidence="1">Rhamnogalacturonan lyase</fullName>
    </submittedName>
</protein>
<dbReference type="InterPro" id="IPR049366">
    <property type="entry name" value="RGL11_C"/>
</dbReference>
<keyword evidence="1" id="KW-0456">Lyase</keyword>
<accession>A0A641QD36</accession>
<dbReference type="InterPro" id="IPR028994">
    <property type="entry name" value="Integrin_alpha_N"/>
</dbReference>
<dbReference type="Pfam" id="PF18370">
    <property type="entry name" value="RGI_lyase"/>
    <property type="match status" value="1"/>
</dbReference>
<evidence type="ECO:0000313" key="1">
    <source>
        <dbReference type="EMBL" id="KAA3964545.1"/>
    </source>
</evidence>
<sequence length="643" mass="71656">MKNAVFYFILIIGFLTSGMISAQGKQRQMEALDRGLVAVKTDSGVFISWRLLGNERDAAFNVYKNGKLFKSLSAGEATNLTDNSGKPSDKYVVRTIVNSKETSSSKEVTPWAEEFLTIQMNRPQGGTTPPGVTYVRAKHPPVVQEYPEGQAYTYVPGDCSVGDLDGDGEYEIIVKWNPSNQADNSFSGVTGPVYLDAYKLNGKQLWRIDLGKNIRAGSHYTQFMVYDFDGDGKAELVCKTAPGTIDGKGKKIFLGTDDPEKDWRNLEMNHKTCGYILEGPEYLTIFSGETGEELHTIPYEVERGEVSSWGDSYGNRVDRFLACVAYLDGVHPSVVMCRGYYAKTTLVAYDFINGKLVKRWKHISDVKGEGAFGQGNHNLSVADVDGDGCDEIIYGSCAINNDGTLLYRTGLGHGDAMHVANLDPDRPGYQVWEVHEEKEAWQTYGYEMHDARTGEILWGGPTKGDNGRGLAADIDPNHRGFEMWSSGAPGVYNCKGEKISDNKPGISFRVYWDGDLQDEILNGTNLSKWNGNKAVTIHTFPGAMHCNGTKRTPNVSADLFGDWREEVVFYDANDPSKLRIYTTTIPTEHRLYTLMHDPMYRLGIAWQNTGYNQPPHLGFYIGDGLKNIPWPEMYTPRSDLFDQ</sequence>
<dbReference type="InterPro" id="IPR034641">
    <property type="entry name" value="RGL11"/>
</dbReference>
<dbReference type="EMBL" id="VWKV01000005">
    <property type="protein sequence ID" value="KAA3964545.1"/>
    <property type="molecule type" value="Genomic_DNA"/>
</dbReference>
<dbReference type="InterPro" id="IPR013783">
    <property type="entry name" value="Ig-like_fold"/>
</dbReference>
<dbReference type="Gene3D" id="2.60.40.10">
    <property type="entry name" value="Immunoglobulins"/>
    <property type="match status" value="1"/>
</dbReference>
<gene>
    <name evidence="1" type="ORF">F3D74_05000</name>
</gene>
<reference evidence="1" key="1">
    <citation type="journal article" date="2019" name="Nat. Med.">
        <title>A library of human gut bacterial isolates paired with longitudinal multiomics data enables mechanistic microbiome research.</title>
        <authorList>
            <person name="Poyet M."/>
            <person name="Groussin M."/>
            <person name="Gibbons S.M."/>
            <person name="Avila-Pacheco J."/>
            <person name="Jiang X."/>
            <person name="Kearney S.M."/>
            <person name="Perrotta A.R."/>
            <person name="Berdy B."/>
            <person name="Zhao S."/>
            <person name="Lieberman T.D."/>
            <person name="Swanson P.K."/>
            <person name="Smith M."/>
            <person name="Roesemann S."/>
            <person name="Alexander J.E."/>
            <person name="Rich S.A."/>
            <person name="Livny J."/>
            <person name="Vlamakis H."/>
            <person name="Clish C."/>
            <person name="Bullock K."/>
            <person name="Deik A."/>
            <person name="Scott J."/>
            <person name="Pierce K.A."/>
            <person name="Xavier R.J."/>
            <person name="Alm E.J."/>
        </authorList>
    </citation>
    <scope>NUCLEOTIDE SEQUENCE</scope>
    <source>
        <strain evidence="1">BIOML-A154</strain>
    </source>
</reference>
<dbReference type="Pfam" id="PF21348">
    <property type="entry name" value="RGL11_C"/>
    <property type="match status" value="1"/>
</dbReference>
<dbReference type="InterPro" id="IPR015943">
    <property type="entry name" value="WD40/YVTN_repeat-like_dom_sf"/>
</dbReference>
<dbReference type="AlphaFoldDB" id="A0A641QD36"/>
<dbReference type="CDD" id="cd10318">
    <property type="entry name" value="RGL11"/>
    <property type="match status" value="1"/>
</dbReference>
<dbReference type="PANTHER" id="PTHR43118">
    <property type="entry name" value="RHAMNOGALACTURONAN LYASE (EUROFUNG)"/>
    <property type="match status" value="1"/>
</dbReference>
<dbReference type="InterPro" id="IPR041624">
    <property type="entry name" value="RGI_lyase"/>
</dbReference>
<name>A0A641QD36_BACOV</name>
<organism evidence="1">
    <name type="scientific">Bacteroides ovatus</name>
    <dbReference type="NCBI Taxonomy" id="28116"/>
    <lineage>
        <taxon>Bacteria</taxon>
        <taxon>Pseudomonadati</taxon>
        <taxon>Bacteroidota</taxon>
        <taxon>Bacteroidia</taxon>
        <taxon>Bacteroidales</taxon>
        <taxon>Bacteroidaceae</taxon>
        <taxon>Bacteroides</taxon>
    </lineage>
</organism>